<dbReference type="Gene3D" id="3.20.20.70">
    <property type="entry name" value="Aldolase class I"/>
    <property type="match status" value="1"/>
</dbReference>
<name>A0A1G2QGL0_9BACT</name>
<evidence type="ECO:0000256" key="1">
    <source>
        <dbReference type="ARBA" id="ARBA00022723"/>
    </source>
</evidence>
<organism evidence="3 4">
    <name type="scientific">Candidatus Vogelbacteria bacterium RIFOXYD1_FULL_46_19</name>
    <dbReference type="NCBI Taxonomy" id="1802439"/>
    <lineage>
        <taxon>Bacteria</taxon>
        <taxon>Candidatus Vogeliibacteriota</taxon>
    </lineage>
</organism>
<dbReference type="EMBL" id="MHTK01000006">
    <property type="protein sequence ID" value="OHA59637.1"/>
    <property type="molecule type" value="Genomic_DNA"/>
</dbReference>
<dbReference type="Pfam" id="PF00834">
    <property type="entry name" value="Ribul_P_3_epim"/>
    <property type="match status" value="1"/>
</dbReference>
<sequence length="209" mass="22768">MVNIMPAVLASTWLEIETKIKQVESQSPWIHLDVADGDFVPVTTWNTPDDLSLLPGRIMAEVHLMVEKPEEVLPNWVWVADRIIVQVESTDVLADMVTTMKGAQSKLALSLLVDTPLEEVLPYLEAVEMIQLMGIKKVGFQGEKFDSAVLDKIATLKSRWPTGVIQLDGGVNLATAPDIIKAGAASLVVGSALWHSGDIVGTLEGFKKL</sequence>
<evidence type="ECO:0000313" key="4">
    <source>
        <dbReference type="Proteomes" id="UP000177838"/>
    </source>
</evidence>
<dbReference type="InterPro" id="IPR011060">
    <property type="entry name" value="RibuloseP-bd_barrel"/>
</dbReference>
<dbReference type="GO" id="GO:0016857">
    <property type="term" value="F:racemase and epimerase activity, acting on carbohydrates and derivatives"/>
    <property type="evidence" value="ECO:0007669"/>
    <property type="project" value="InterPro"/>
</dbReference>
<comment type="caution">
    <text evidence="3">The sequence shown here is derived from an EMBL/GenBank/DDBJ whole genome shotgun (WGS) entry which is preliminary data.</text>
</comment>
<accession>A0A1G2QGL0</accession>
<keyword evidence="1" id="KW-0479">Metal-binding</keyword>
<dbReference type="InterPro" id="IPR000056">
    <property type="entry name" value="Ribul_P_3_epim-like"/>
</dbReference>
<dbReference type="GO" id="GO:0005975">
    <property type="term" value="P:carbohydrate metabolic process"/>
    <property type="evidence" value="ECO:0007669"/>
    <property type="project" value="InterPro"/>
</dbReference>
<dbReference type="Proteomes" id="UP000177838">
    <property type="component" value="Unassembled WGS sequence"/>
</dbReference>
<dbReference type="AlphaFoldDB" id="A0A1G2QGL0"/>
<evidence type="ECO:0000313" key="3">
    <source>
        <dbReference type="EMBL" id="OHA59637.1"/>
    </source>
</evidence>
<dbReference type="GO" id="GO:0046872">
    <property type="term" value="F:metal ion binding"/>
    <property type="evidence" value="ECO:0007669"/>
    <property type="project" value="UniProtKB-KW"/>
</dbReference>
<dbReference type="SUPFAM" id="SSF51366">
    <property type="entry name" value="Ribulose-phoshate binding barrel"/>
    <property type="match status" value="1"/>
</dbReference>
<gene>
    <name evidence="3" type="ORF">A2589_02140</name>
</gene>
<dbReference type="PANTHER" id="PTHR11749">
    <property type="entry name" value="RIBULOSE-5-PHOSPHATE-3-EPIMERASE"/>
    <property type="match status" value="1"/>
</dbReference>
<dbReference type="InterPro" id="IPR013785">
    <property type="entry name" value="Aldolase_TIM"/>
</dbReference>
<evidence type="ECO:0000256" key="2">
    <source>
        <dbReference type="ARBA" id="ARBA00023235"/>
    </source>
</evidence>
<evidence type="ECO:0008006" key="5">
    <source>
        <dbReference type="Google" id="ProtNLM"/>
    </source>
</evidence>
<keyword evidence="2" id="KW-0413">Isomerase</keyword>
<dbReference type="STRING" id="1802439.A2589_02140"/>
<proteinExistence type="predicted"/>
<reference evidence="3 4" key="1">
    <citation type="journal article" date="2016" name="Nat. Commun.">
        <title>Thousands of microbial genomes shed light on interconnected biogeochemical processes in an aquifer system.</title>
        <authorList>
            <person name="Anantharaman K."/>
            <person name="Brown C.T."/>
            <person name="Hug L.A."/>
            <person name="Sharon I."/>
            <person name="Castelle C.J."/>
            <person name="Probst A.J."/>
            <person name="Thomas B.C."/>
            <person name="Singh A."/>
            <person name="Wilkins M.J."/>
            <person name="Karaoz U."/>
            <person name="Brodie E.L."/>
            <person name="Williams K.H."/>
            <person name="Hubbard S.S."/>
            <person name="Banfield J.F."/>
        </authorList>
    </citation>
    <scope>NUCLEOTIDE SEQUENCE [LARGE SCALE GENOMIC DNA]</scope>
</reference>
<protein>
    <recommendedName>
        <fullName evidence="5">Ribulose-phosphate 3-epimerase</fullName>
    </recommendedName>
</protein>